<gene>
    <name evidence="18" type="ORF">M9Y10_029726</name>
</gene>
<feature type="region of interest" description="Disordered" evidence="16">
    <location>
        <begin position="194"/>
        <end position="213"/>
    </location>
</feature>
<keyword evidence="6" id="KW-0732">Signal</keyword>
<keyword evidence="8" id="KW-0418">Kinase</keyword>
<keyword evidence="4" id="KW-0808">Transferase</keyword>
<comment type="subcellular location">
    <subcellularLocation>
        <location evidence="1">Cell membrane</location>
        <topology evidence="1">Single-pass type I membrane protein</topology>
    </subcellularLocation>
</comment>
<keyword evidence="9" id="KW-0067">ATP-binding</keyword>
<evidence type="ECO:0000256" key="3">
    <source>
        <dbReference type="ARBA" id="ARBA00022475"/>
    </source>
</evidence>
<evidence type="ECO:0000313" key="18">
    <source>
        <dbReference type="EMBL" id="KAK8892496.1"/>
    </source>
</evidence>
<keyword evidence="10" id="KW-1133">Transmembrane helix</keyword>
<evidence type="ECO:0000256" key="10">
    <source>
        <dbReference type="ARBA" id="ARBA00022989"/>
    </source>
</evidence>
<proteinExistence type="predicted"/>
<dbReference type="Pfam" id="PF12810">
    <property type="entry name" value="ALK_LTK_GRD"/>
    <property type="match status" value="1"/>
</dbReference>
<accession>A0ABR2KN43</accession>
<keyword evidence="7" id="KW-0547">Nucleotide-binding</keyword>
<evidence type="ECO:0000256" key="8">
    <source>
        <dbReference type="ARBA" id="ARBA00022777"/>
    </source>
</evidence>
<dbReference type="EMBL" id="JAPFFF010000004">
    <property type="protein sequence ID" value="KAK8892496.1"/>
    <property type="molecule type" value="Genomic_DNA"/>
</dbReference>
<keyword evidence="14" id="KW-0675">Receptor</keyword>
<protein>
    <recommendedName>
        <fullName evidence="2">receptor protein-tyrosine kinase</fullName>
        <ecNumber evidence="2">2.7.10.1</ecNumber>
    </recommendedName>
</protein>
<evidence type="ECO:0000259" key="17">
    <source>
        <dbReference type="Pfam" id="PF12810"/>
    </source>
</evidence>
<reference evidence="18 19" key="1">
    <citation type="submission" date="2024-04" db="EMBL/GenBank/DDBJ databases">
        <title>Tritrichomonas musculus Genome.</title>
        <authorList>
            <person name="Alves-Ferreira E."/>
            <person name="Grigg M."/>
            <person name="Lorenzi H."/>
            <person name="Galac M."/>
        </authorList>
    </citation>
    <scope>NUCLEOTIDE SEQUENCE [LARGE SCALE GENOMIC DNA]</scope>
    <source>
        <strain evidence="18 19">EAF2021</strain>
    </source>
</reference>
<keyword evidence="15" id="KW-0325">Glycoprotein</keyword>
<keyword evidence="19" id="KW-1185">Reference proteome</keyword>
<comment type="caution">
    <text evidence="18">The sequence shown here is derived from an EMBL/GenBank/DDBJ whole genome shotgun (WGS) entry which is preliminary data.</text>
</comment>
<dbReference type="InterPro" id="IPR055163">
    <property type="entry name" value="ALK/LTK-like_GRD"/>
</dbReference>
<keyword evidence="13" id="KW-1015">Disulfide bond</keyword>
<evidence type="ECO:0000256" key="15">
    <source>
        <dbReference type="ARBA" id="ARBA00023180"/>
    </source>
</evidence>
<dbReference type="Proteomes" id="UP001470230">
    <property type="component" value="Unassembled WGS sequence"/>
</dbReference>
<evidence type="ECO:0000256" key="4">
    <source>
        <dbReference type="ARBA" id="ARBA00022679"/>
    </source>
</evidence>
<organism evidence="18 19">
    <name type="scientific">Tritrichomonas musculus</name>
    <dbReference type="NCBI Taxonomy" id="1915356"/>
    <lineage>
        <taxon>Eukaryota</taxon>
        <taxon>Metamonada</taxon>
        <taxon>Parabasalia</taxon>
        <taxon>Tritrichomonadida</taxon>
        <taxon>Tritrichomonadidae</taxon>
        <taxon>Tritrichomonas</taxon>
    </lineage>
</organism>
<sequence>MKKFIKNLNFEDLNKNVWREISNALEVNDDDDEDEDKKDISKIKRYSQYQSQGIKFYPDEKKPFNGIINYLIDKSENKIEKEVIITVSSSSPVFPDPNSVVSYKNLLLGGFRSKDEPNSWICGWYGGDSGGNGKSFSSGSSSGGGGSCWTFTESSFNFWKSKDSTNASKFILNNSYHLTDTMCASGDKEFPTPDGNGTECGHSGNGYAKITPI</sequence>
<evidence type="ECO:0000256" key="12">
    <source>
        <dbReference type="ARBA" id="ARBA00023137"/>
    </source>
</evidence>
<evidence type="ECO:0000256" key="5">
    <source>
        <dbReference type="ARBA" id="ARBA00022692"/>
    </source>
</evidence>
<dbReference type="EC" id="2.7.10.1" evidence="2"/>
<evidence type="ECO:0000256" key="6">
    <source>
        <dbReference type="ARBA" id="ARBA00022729"/>
    </source>
</evidence>
<evidence type="ECO:0000256" key="1">
    <source>
        <dbReference type="ARBA" id="ARBA00004251"/>
    </source>
</evidence>
<keyword evidence="11" id="KW-0472">Membrane</keyword>
<evidence type="ECO:0000256" key="7">
    <source>
        <dbReference type="ARBA" id="ARBA00022741"/>
    </source>
</evidence>
<evidence type="ECO:0000256" key="14">
    <source>
        <dbReference type="ARBA" id="ARBA00023170"/>
    </source>
</evidence>
<keyword evidence="5" id="KW-0812">Transmembrane</keyword>
<evidence type="ECO:0000256" key="9">
    <source>
        <dbReference type="ARBA" id="ARBA00022840"/>
    </source>
</evidence>
<evidence type="ECO:0000256" key="2">
    <source>
        <dbReference type="ARBA" id="ARBA00011902"/>
    </source>
</evidence>
<keyword evidence="12" id="KW-0829">Tyrosine-protein kinase</keyword>
<evidence type="ECO:0000256" key="16">
    <source>
        <dbReference type="SAM" id="MobiDB-lite"/>
    </source>
</evidence>
<name>A0ABR2KN43_9EUKA</name>
<evidence type="ECO:0000256" key="13">
    <source>
        <dbReference type="ARBA" id="ARBA00023157"/>
    </source>
</evidence>
<feature type="domain" description="ALK/LTK-like glycine-rich" evidence="17">
    <location>
        <begin position="122"/>
        <end position="212"/>
    </location>
</feature>
<evidence type="ECO:0000256" key="11">
    <source>
        <dbReference type="ARBA" id="ARBA00023136"/>
    </source>
</evidence>
<evidence type="ECO:0000313" key="19">
    <source>
        <dbReference type="Proteomes" id="UP001470230"/>
    </source>
</evidence>
<keyword evidence="3" id="KW-1003">Cell membrane</keyword>